<dbReference type="EMBL" id="DF974451">
    <property type="protein sequence ID" value="GAU48630.1"/>
    <property type="molecule type" value="Genomic_DNA"/>
</dbReference>
<accession>A0A2Z6PDQ0</accession>
<evidence type="ECO:0000256" key="1">
    <source>
        <dbReference type="SAM" id="MobiDB-lite"/>
    </source>
</evidence>
<dbReference type="Proteomes" id="UP000242715">
    <property type="component" value="Unassembled WGS sequence"/>
</dbReference>
<dbReference type="AlphaFoldDB" id="A0A2Z6PDQ0"/>
<feature type="compositionally biased region" description="Polar residues" evidence="1">
    <location>
        <begin position="1"/>
        <end position="10"/>
    </location>
</feature>
<name>A0A2Z6PDQ0_TRISU</name>
<gene>
    <name evidence="2" type="ORF">TSUD_86130</name>
</gene>
<protein>
    <submittedName>
        <fullName evidence="2">Uncharacterized protein</fullName>
    </submittedName>
</protein>
<organism evidence="2 3">
    <name type="scientific">Trifolium subterraneum</name>
    <name type="common">Subterranean clover</name>
    <dbReference type="NCBI Taxonomy" id="3900"/>
    <lineage>
        <taxon>Eukaryota</taxon>
        <taxon>Viridiplantae</taxon>
        <taxon>Streptophyta</taxon>
        <taxon>Embryophyta</taxon>
        <taxon>Tracheophyta</taxon>
        <taxon>Spermatophyta</taxon>
        <taxon>Magnoliopsida</taxon>
        <taxon>eudicotyledons</taxon>
        <taxon>Gunneridae</taxon>
        <taxon>Pentapetalae</taxon>
        <taxon>rosids</taxon>
        <taxon>fabids</taxon>
        <taxon>Fabales</taxon>
        <taxon>Fabaceae</taxon>
        <taxon>Papilionoideae</taxon>
        <taxon>50 kb inversion clade</taxon>
        <taxon>NPAAA clade</taxon>
        <taxon>Hologalegina</taxon>
        <taxon>IRL clade</taxon>
        <taxon>Trifolieae</taxon>
        <taxon>Trifolium</taxon>
    </lineage>
</organism>
<evidence type="ECO:0000313" key="3">
    <source>
        <dbReference type="Proteomes" id="UP000242715"/>
    </source>
</evidence>
<feature type="region of interest" description="Disordered" evidence="1">
    <location>
        <begin position="1"/>
        <end position="61"/>
    </location>
</feature>
<sequence length="76" mass="8483">MYSTTVSTFHDISDIDSSDLSGEESESSELRCDYGQSEDLQNSDSDSELETENVPDKGLNSSHPLLHLFKYSMLFA</sequence>
<keyword evidence="3" id="KW-1185">Reference proteome</keyword>
<feature type="compositionally biased region" description="Acidic residues" evidence="1">
    <location>
        <begin position="14"/>
        <end position="27"/>
    </location>
</feature>
<evidence type="ECO:0000313" key="2">
    <source>
        <dbReference type="EMBL" id="GAU48630.1"/>
    </source>
</evidence>
<reference evidence="3" key="1">
    <citation type="journal article" date="2017" name="Front. Plant Sci.">
        <title>Climate Clever Clovers: New Paradigm to Reduce the Environmental Footprint of Ruminants by Breeding Low Methanogenic Forages Utilizing Haplotype Variation.</title>
        <authorList>
            <person name="Kaur P."/>
            <person name="Appels R."/>
            <person name="Bayer P.E."/>
            <person name="Keeble-Gagnere G."/>
            <person name="Wang J."/>
            <person name="Hirakawa H."/>
            <person name="Shirasawa K."/>
            <person name="Vercoe P."/>
            <person name="Stefanova K."/>
            <person name="Durmic Z."/>
            <person name="Nichols P."/>
            <person name="Revell C."/>
            <person name="Isobe S.N."/>
            <person name="Edwards D."/>
            <person name="Erskine W."/>
        </authorList>
    </citation>
    <scope>NUCLEOTIDE SEQUENCE [LARGE SCALE GENOMIC DNA]</scope>
    <source>
        <strain evidence="3">cv. Daliak</strain>
    </source>
</reference>
<proteinExistence type="predicted"/>